<feature type="region of interest" description="Disordered" evidence="1">
    <location>
        <begin position="1"/>
        <end position="28"/>
    </location>
</feature>
<accession>A0AAV9INI7</accession>
<proteinExistence type="predicted"/>
<gene>
    <name evidence="2" type="ORF">GAYE_SCF65G6795</name>
</gene>
<evidence type="ECO:0000313" key="2">
    <source>
        <dbReference type="EMBL" id="KAK4528848.1"/>
    </source>
</evidence>
<comment type="caution">
    <text evidence="2">The sequence shown here is derived from an EMBL/GenBank/DDBJ whole genome shotgun (WGS) entry which is preliminary data.</text>
</comment>
<evidence type="ECO:0000256" key="1">
    <source>
        <dbReference type="SAM" id="MobiDB-lite"/>
    </source>
</evidence>
<keyword evidence="3" id="KW-1185">Reference proteome</keyword>
<evidence type="ECO:0000313" key="3">
    <source>
        <dbReference type="Proteomes" id="UP001300502"/>
    </source>
</evidence>
<dbReference type="AlphaFoldDB" id="A0AAV9INI7"/>
<reference evidence="2 3" key="1">
    <citation type="submission" date="2022-07" db="EMBL/GenBank/DDBJ databases">
        <title>Genome-wide signatures of adaptation to extreme environments.</title>
        <authorList>
            <person name="Cho C.H."/>
            <person name="Yoon H.S."/>
        </authorList>
    </citation>
    <scope>NUCLEOTIDE SEQUENCE [LARGE SCALE GENOMIC DNA]</scope>
    <source>
        <strain evidence="2 3">108.79 E11</strain>
    </source>
</reference>
<name>A0AAV9INI7_9RHOD</name>
<protein>
    <submittedName>
        <fullName evidence="2">Uncharacterized protein</fullName>
    </submittedName>
</protein>
<dbReference type="EMBL" id="JANCYU010000070">
    <property type="protein sequence ID" value="KAK4528848.1"/>
    <property type="molecule type" value="Genomic_DNA"/>
</dbReference>
<organism evidence="2 3">
    <name type="scientific">Galdieria yellowstonensis</name>
    <dbReference type="NCBI Taxonomy" id="3028027"/>
    <lineage>
        <taxon>Eukaryota</taxon>
        <taxon>Rhodophyta</taxon>
        <taxon>Bangiophyceae</taxon>
        <taxon>Galdieriales</taxon>
        <taxon>Galdieriaceae</taxon>
        <taxon>Galdieria</taxon>
    </lineage>
</organism>
<sequence length="201" mass="23390">MRIRRLNEQGEEEDKEDEQEEMQSEELTRSCSEFLLSYSSEMVDCITSLSDDDEEKESFVASRLGQKLGKMLESYASHCSGKNKTLLFRHVPDDTPTKHWLIDKFKLPTRTLRVTLSPGVRRRRKNKSFAYQNTLSKWLPVLKKLSITENTKDEMQEAVDPEERQVCELLSNVSLSHKQRKALWKWNGAKSLEWAVSVSFS</sequence>
<dbReference type="Proteomes" id="UP001300502">
    <property type="component" value="Unassembled WGS sequence"/>
</dbReference>
<feature type="compositionally biased region" description="Acidic residues" evidence="1">
    <location>
        <begin position="9"/>
        <end position="24"/>
    </location>
</feature>